<feature type="signal peptide" evidence="1">
    <location>
        <begin position="1"/>
        <end position="21"/>
    </location>
</feature>
<keyword evidence="4" id="KW-1185">Reference proteome</keyword>
<dbReference type="InterPro" id="IPR058407">
    <property type="entry name" value="DUF8094"/>
</dbReference>
<keyword evidence="1" id="KW-0732">Signal</keyword>
<name>A0A917ZDY1_9ACTN</name>
<gene>
    <name evidence="3" type="ORF">GCM10012280_01020</name>
</gene>
<evidence type="ECO:0000256" key="1">
    <source>
        <dbReference type="SAM" id="SignalP"/>
    </source>
</evidence>
<dbReference type="Pfam" id="PF26366">
    <property type="entry name" value="DUF8094"/>
    <property type="match status" value="1"/>
</dbReference>
<protein>
    <submittedName>
        <fullName evidence="3">Lipoprotein</fullName>
    </submittedName>
</protein>
<comment type="caution">
    <text evidence="3">The sequence shown here is derived from an EMBL/GenBank/DDBJ whole genome shotgun (WGS) entry which is preliminary data.</text>
</comment>
<evidence type="ECO:0000313" key="4">
    <source>
        <dbReference type="Proteomes" id="UP000641932"/>
    </source>
</evidence>
<reference evidence="3" key="2">
    <citation type="submission" date="2020-09" db="EMBL/GenBank/DDBJ databases">
        <authorList>
            <person name="Sun Q."/>
            <person name="Zhou Y."/>
        </authorList>
    </citation>
    <scope>NUCLEOTIDE SEQUENCE</scope>
    <source>
        <strain evidence="3">CGMCC 4.7201</strain>
    </source>
</reference>
<evidence type="ECO:0000313" key="3">
    <source>
        <dbReference type="EMBL" id="GGO80057.1"/>
    </source>
</evidence>
<feature type="domain" description="DUF8094" evidence="2">
    <location>
        <begin position="35"/>
        <end position="322"/>
    </location>
</feature>
<evidence type="ECO:0000259" key="2">
    <source>
        <dbReference type="Pfam" id="PF26366"/>
    </source>
</evidence>
<dbReference type="EMBL" id="BMMS01000001">
    <property type="protein sequence ID" value="GGO80057.1"/>
    <property type="molecule type" value="Genomic_DNA"/>
</dbReference>
<reference evidence="3" key="1">
    <citation type="journal article" date="2014" name="Int. J. Syst. Evol. Microbiol.">
        <title>Complete genome sequence of Corynebacterium casei LMG S-19264T (=DSM 44701T), isolated from a smear-ripened cheese.</title>
        <authorList>
            <consortium name="US DOE Joint Genome Institute (JGI-PGF)"/>
            <person name="Walter F."/>
            <person name="Albersmeier A."/>
            <person name="Kalinowski J."/>
            <person name="Ruckert C."/>
        </authorList>
    </citation>
    <scope>NUCLEOTIDE SEQUENCE</scope>
    <source>
        <strain evidence="3">CGMCC 4.7201</strain>
    </source>
</reference>
<dbReference type="PROSITE" id="PS51257">
    <property type="entry name" value="PROKAR_LIPOPROTEIN"/>
    <property type="match status" value="1"/>
</dbReference>
<dbReference type="Proteomes" id="UP000641932">
    <property type="component" value="Unassembled WGS sequence"/>
</dbReference>
<accession>A0A917ZDY1</accession>
<keyword evidence="3" id="KW-0449">Lipoprotein</keyword>
<sequence>MRSTSPSRLLVALAVSAALTAAGGCVTVHGETAMVPSVGKDDAARVLASFTARTNRANQKLDLELNKRNETGVLGAIDEATLKVKRASHPQGDPGYRPLELSGARFLIPEQRGWPKWFVADTANNRDTNRWLISFVRAGAGQPWKATYLLVLDPKEMPRLRIGKDGYARAVPPKDPGLAVSPADLGAAFAGYLRTGGPRGRFADGAHTSRLRRERDRTAKTPKYVTQYVDQPVSGREYPPIALRTADGGALVLFTSQHSWKVTAARGTRLPASGSYTKVLMTGAPKRSVTRVGMAEQAAVVPRAGAGEVEIVNRIIGIVSAHGE</sequence>
<proteinExistence type="predicted"/>
<organism evidence="3 4">
    <name type="scientific">Wenjunlia tyrosinilytica</name>
    <dbReference type="NCBI Taxonomy" id="1544741"/>
    <lineage>
        <taxon>Bacteria</taxon>
        <taxon>Bacillati</taxon>
        <taxon>Actinomycetota</taxon>
        <taxon>Actinomycetes</taxon>
        <taxon>Kitasatosporales</taxon>
        <taxon>Streptomycetaceae</taxon>
        <taxon>Wenjunlia</taxon>
    </lineage>
</organism>
<dbReference type="AlphaFoldDB" id="A0A917ZDY1"/>
<feature type="chain" id="PRO_5038516012" evidence="1">
    <location>
        <begin position="22"/>
        <end position="324"/>
    </location>
</feature>
<dbReference type="RefSeq" id="WP_189129420.1">
    <property type="nucleotide sequence ID" value="NZ_BMMS01000001.1"/>
</dbReference>